<keyword evidence="6 11" id="KW-0732">Signal</keyword>
<evidence type="ECO:0000256" key="9">
    <source>
        <dbReference type="ARBA" id="ARBA00023136"/>
    </source>
</evidence>
<dbReference type="PANTHER" id="PTHR34501">
    <property type="entry name" value="PROTEIN YDDL-RELATED"/>
    <property type="match status" value="1"/>
</dbReference>
<comment type="subunit">
    <text evidence="2">Homotrimer.</text>
</comment>
<dbReference type="AlphaFoldDB" id="A0A972NS75"/>
<comment type="subcellular location">
    <subcellularLocation>
        <location evidence="1">Cell outer membrane</location>
        <topology evidence="1">Multi-pass membrane protein</topology>
    </subcellularLocation>
</comment>
<evidence type="ECO:0000313" key="14">
    <source>
        <dbReference type="Proteomes" id="UP000655523"/>
    </source>
</evidence>
<dbReference type="Proteomes" id="UP000655523">
    <property type="component" value="Unassembled WGS sequence"/>
</dbReference>
<evidence type="ECO:0000256" key="7">
    <source>
        <dbReference type="ARBA" id="ARBA00023065"/>
    </source>
</evidence>
<keyword evidence="4" id="KW-1134">Transmembrane beta strand</keyword>
<dbReference type="InterPro" id="IPR023614">
    <property type="entry name" value="Porin_dom_sf"/>
</dbReference>
<feature type="signal peptide" evidence="11">
    <location>
        <begin position="1"/>
        <end position="36"/>
    </location>
</feature>
<evidence type="ECO:0000256" key="6">
    <source>
        <dbReference type="ARBA" id="ARBA00022729"/>
    </source>
</evidence>
<evidence type="ECO:0000256" key="11">
    <source>
        <dbReference type="SAM" id="SignalP"/>
    </source>
</evidence>
<keyword evidence="7" id="KW-0406">Ion transport</keyword>
<proteinExistence type="predicted"/>
<keyword evidence="3" id="KW-0813">Transport</keyword>
<evidence type="ECO:0000256" key="8">
    <source>
        <dbReference type="ARBA" id="ARBA00023114"/>
    </source>
</evidence>
<dbReference type="SUPFAM" id="SSF56935">
    <property type="entry name" value="Porins"/>
    <property type="match status" value="1"/>
</dbReference>
<dbReference type="GO" id="GO:0009279">
    <property type="term" value="C:cell outer membrane"/>
    <property type="evidence" value="ECO:0007669"/>
    <property type="project" value="UniProtKB-SubCell"/>
</dbReference>
<comment type="caution">
    <text evidence="13">The sequence shown here is derived from an EMBL/GenBank/DDBJ whole genome shotgun (WGS) entry which is preliminary data.</text>
</comment>
<dbReference type="GO" id="GO:0006811">
    <property type="term" value="P:monoatomic ion transport"/>
    <property type="evidence" value="ECO:0007669"/>
    <property type="project" value="UniProtKB-KW"/>
</dbReference>
<dbReference type="Gene3D" id="2.40.160.10">
    <property type="entry name" value="Porin"/>
    <property type="match status" value="1"/>
</dbReference>
<dbReference type="Pfam" id="PF13609">
    <property type="entry name" value="Porin_4"/>
    <property type="match status" value="1"/>
</dbReference>
<evidence type="ECO:0000259" key="12">
    <source>
        <dbReference type="Pfam" id="PF13609"/>
    </source>
</evidence>
<dbReference type="EMBL" id="WOEZ01000183">
    <property type="protein sequence ID" value="NPT58818.1"/>
    <property type="molecule type" value="Genomic_DNA"/>
</dbReference>
<feature type="chain" id="PRO_5037425407" evidence="11">
    <location>
        <begin position="37"/>
        <end position="383"/>
    </location>
</feature>
<reference evidence="13 14" key="1">
    <citation type="submission" date="2019-11" db="EMBL/GenBank/DDBJ databases">
        <title>Metabolism of dissolved organic matter in forest soils.</title>
        <authorList>
            <person name="Cyle K.T."/>
            <person name="Wilhelm R.C."/>
            <person name="Martinez C.E."/>
        </authorList>
    </citation>
    <scope>NUCLEOTIDE SEQUENCE [LARGE SCALE GENOMIC DNA]</scope>
    <source>
        <strain evidence="13 14">5N</strain>
    </source>
</reference>
<evidence type="ECO:0000256" key="1">
    <source>
        <dbReference type="ARBA" id="ARBA00004571"/>
    </source>
</evidence>
<dbReference type="PANTHER" id="PTHR34501:SF9">
    <property type="entry name" value="MAJOR OUTER MEMBRANE PROTEIN P.IA"/>
    <property type="match status" value="1"/>
</dbReference>
<dbReference type="RefSeq" id="WP_172171623.1">
    <property type="nucleotide sequence ID" value="NZ_WOEZ01000183.1"/>
</dbReference>
<evidence type="ECO:0000256" key="2">
    <source>
        <dbReference type="ARBA" id="ARBA00011233"/>
    </source>
</evidence>
<organism evidence="13 14">
    <name type="scientific">Paraburkholderia elongata</name>
    <dbReference type="NCBI Taxonomy" id="2675747"/>
    <lineage>
        <taxon>Bacteria</taxon>
        <taxon>Pseudomonadati</taxon>
        <taxon>Pseudomonadota</taxon>
        <taxon>Betaproteobacteria</taxon>
        <taxon>Burkholderiales</taxon>
        <taxon>Burkholderiaceae</taxon>
        <taxon>Paraburkholderia</taxon>
    </lineage>
</organism>
<dbReference type="GO" id="GO:0015288">
    <property type="term" value="F:porin activity"/>
    <property type="evidence" value="ECO:0007669"/>
    <property type="project" value="UniProtKB-KW"/>
</dbReference>
<sequence>MKKVRRLLGKKRHRHHASLLAAMVSTATLYSVPAAAQSSVTLFGLVDTGVRYTTHSNPQGDSRVQLANGASESLWGFKGAEDIGGGTKVVFQLENRFFPNSGATDPAYPFFNTAFVGLQSGSYGRLTMGRQINPLADAVLGAFITNPWLPTFYQFRPEVTMAQGVWTSNMAKYAARWQYLTVELSYAFGGNAGSFGSGSQIGASILYLPGAPLRLAAAYLDSRDAVNASAHFKSWTAGGSYSFGDTTLMAGWAVNRQDTGFVGNFPNGPFTAPELSALKFNTFSSRQMFFGGVSQLVGDATHLSANVWRTIQTGKTQAADGNATQFQLLADYNWSKRTDTYLEADYSLYRGGMVGAQFQGINALSSAYGTTQLGIMAGVRHTF</sequence>
<dbReference type="CDD" id="cd00342">
    <property type="entry name" value="gram_neg_porins"/>
    <property type="match status" value="1"/>
</dbReference>
<keyword evidence="8" id="KW-0626">Porin</keyword>
<keyword evidence="9" id="KW-0472">Membrane</keyword>
<keyword evidence="10" id="KW-0998">Cell outer membrane</keyword>
<protein>
    <submittedName>
        <fullName evidence="13">Porin</fullName>
    </submittedName>
</protein>
<dbReference type="GO" id="GO:0046930">
    <property type="term" value="C:pore complex"/>
    <property type="evidence" value="ECO:0007669"/>
    <property type="project" value="UniProtKB-KW"/>
</dbReference>
<keyword evidence="14" id="KW-1185">Reference proteome</keyword>
<gene>
    <name evidence="13" type="ORF">GNZ13_30740</name>
</gene>
<dbReference type="InterPro" id="IPR033900">
    <property type="entry name" value="Gram_neg_porin_domain"/>
</dbReference>
<evidence type="ECO:0000256" key="3">
    <source>
        <dbReference type="ARBA" id="ARBA00022448"/>
    </source>
</evidence>
<keyword evidence="5" id="KW-0812">Transmembrane</keyword>
<evidence type="ECO:0000256" key="5">
    <source>
        <dbReference type="ARBA" id="ARBA00022692"/>
    </source>
</evidence>
<name>A0A972NS75_9BURK</name>
<evidence type="ECO:0000256" key="4">
    <source>
        <dbReference type="ARBA" id="ARBA00022452"/>
    </source>
</evidence>
<dbReference type="InterPro" id="IPR050298">
    <property type="entry name" value="Gram-neg_bact_OMP"/>
</dbReference>
<feature type="domain" description="Porin" evidence="12">
    <location>
        <begin position="24"/>
        <end position="350"/>
    </location>
</feature>
<evidence type="ECO:0000313" key="13">
    <source>
        <dbReference type="EMBL" id="NPT58818.1"/>
    </source>
</evidence>
<accession>A0A972NS75</accession>
<evidence type="ECO:0000256" key="10">
    <source>
        <dbReference type="ARBA" id="ARBA00023237"/>
    </source>
</evidence>